<protein>
    <submittedName>
        <fullName evidence="2">CHAT domain-containing protein</fullName>
    </submittedName>
</protein>
<name>A0A8J7U6G4_9BACT</name>
<dbReference type="EMBL" id="JAFREP010000042">
    <property type="protein sequence ID" value="MBO1322757.1"/>
    <property type="molecule type" value="Genomic_DNA"/>
</dbReference>
<dbReference type="InterPro" id="IPR024983">
    <property type="entry name" value="CHAT_dom"/>
</dbReference>
<sequence>MSTVFKLHLARDGADRLTITLATQSGEELLLRHVPCAEHERRTYPLAPAADPDRAIPDFGDWCTLAEAVYQAFKGLASHRLTRESAAKCGAFLFHVLLGPDGWDKLAAVAGGKHLYLSTDPDCSGLQHLPWELMRLGDQYLAMKKVDVVRYCPDPAAAVPVLTAPLRVLFVVGPESDGRRADTAGHLGVGGEFIGLLRRLRKRALPMCERLLMHPDIETLKNTIAAFKPQVVHFIGHGGIHEGRPTLSFSDGQGAVERIGGEALAAAMIYDGTAPLTVLNVCHSGGTLEKFVTGVDDGSSLVIDLVRAGIPLAVGMGGRVRDTVCRLFTRRFYEALMEGESLVDAAAEGRWAAFRDQVDGALVDWARPVMVRNALTPIQMDPDSCQRAKDNLASLYRIVPEQYEETLCDRVDVFRGYQNLLQQQNGYLETLLILETQGDVREDKMGKTMVLCELAGQIMLDGYLPCAVLEGTAENLDFDYPAVLDDKPVLLIAFLLLEAARITRNEVLAFDRDEPFPNSKVEGLIHFALDPDTHLLDADLHAARRLGQVDLRKAAALAVRKDLIAIQEECGKPLFVLVDDAHLLIDRELTFLRYFVTADGLGDKKTPIPLIITCSDHGTAEQENQVSLLKNWLNTRPPIWAKNRVVLSRFSGDDRTIAYEQFPLVQQQPLVRAQQVSDLQTCRYLSFMDGFVEGVPSRLAKQGAIILEKCIGHELRKADDDDLLELYRESGYE</sequence>
<organism evidence="2 3">
    <name type="scientific">Acanthopleuribacter pedis</name>
    <dbReference type="NCBI Taxonomy" id="442870"/>
    <lineage>
        <taxon>Bacteria</taxon>
        <taxon>Pseudomonadati</taxon>
        <taxon>Acidobacteriota</taxon>
        <taxon>Holophagae</taxon>
        <taxon>Acanthopleuribacterales</taxon>
        <taxon>Acanthopleuribacteraceae</taxon>
        <taxon>Acanthopleuribacter</taxon>
    </lineage>
</organism>
<accession>A0A8J7U6G4</accession>
<dbReference type="AlphaFoldDB" id="A0A8J7U6G4"/>
<feature type="domain" description="CHAT" evidence="1">
    <location>
        <begin position="110"/>
        <end position="372"/>
    </location>
</feature>
<reference evidence="2" key="1">
    <citation type="submission" date="2021-03" db="EMBL/GenBank/DDBJ databases">
        <authorList>
            <person name="Wang G."/>
        </authorList>
    </citation>
    <scope>NUCLEOTIDE SEQUENCE</scope>
    <source>
        <strain evidence="2">KCTC 12899</strain>
    </source>
</reference>
<comment type="caution">
    <text evidence="2">The sequence shown here is derived from an EMBL/GenBank/DDBJ whole genome shotgun (WGS) entry which is preliminary data.</text>
</comment>
<dbReference type="RefSeq" id="WP_207862729.1">
    <property type="nucleotide sequence ID" value="NZ_JAFREP010000042.1"/>
</dbReference>
<gene>
    <name evidence="2" type="ORF">J3U88_30070</name>
</gene>
<evidence type="ECO:0000259" key="1">
    <source>
        <dbReference type="Pfam" id="PF12770"/>
    </source>
</evidence>
<evidence type="ECO:0000313" key="3">
    <source>
        <dbReference type="Proteomes" id="UP000664417"/>
    </source>
</evidence>
<proteinExistence type="predicted"/>
<dbReference type="Pfam" id="PF12770">
    <property type="entry name" value="CHAT"/>
    <property type="match status" value="1"/>
</dbReference>
<evidence type="ECO:0000313" key="2">
    <source>
        <dbReference type="EMBL" id="MBO1322757.1"/>
    </source>
</evidence>
<keyword evidence="3" id="KW-1185">Reference proteome</keyword>
<dbReference type="Proteomes" id="UP000664417">
    <property type="component" value="Unassembled WGS sequence"/>
</dbReference>